<proteinExistence type="inferred from homology"/>
<accession>A0A498C6C4</accession>
<dbReference type="InterPro" id="IPR023572">
    <property type="entry name" value="Archease_dom"/>
</dbReference>
<gene>
    <name evidence="6" type="ORF">DFR31_0503</name>
</gene>
<dbReference type="InterPro" id="IPR002804">
    <property type="entry name" value="Archease"/>
</dbReference>
<reference evidence="6 7" key="1">
    <citation type="submission" date="2018-10" db="EMBL/GenBank/DDBJ databases">
        <title>Genomic Encyclopedia of Type Strains, Phase IV (KMG-IV): sequencing the most valuable type-strain genomes for metagenomic binning, comparative biology and taxonomic classification.</title>
        <authorList>
            <person name="Goeker M."/>
        </authorList>
    </citation>
    <scope>NUCLEOTIDE SEQUENCE [LARGE SCALE GENOMIC DNA]</scope>
    <source>
        <strain evidence="6 7">DSM 12769</strain>
    </source>
</reference>
<evidence type="ECO:0000313" key="7">
    <source>
        <dbReference type="Proteomes" id="UP000275461"/>
    </source>
</evidence>
<sequence length="145" mass="15733">MGPGNRMQPTGWTLEPHDADVRVVGWGPTLAHAFEQAAVALTHVVTESCVAGREWLTVSCEAPDPELLLVEWLNQVIFEMAVGGLLFSRYRVVIEGEVLRATLWGEPVDRTRHAPACEPKGATYTALRVERVAGGGWVAGCVVDV</sequence>
<dbReference type="GO" id="GO:0046872">
    <property type="term" value="F:metal ion binding"/>
    <property type="evidence" value="ECO:0007669"/>
    <property type="project" value="UniProtKB-KW"/>
</dbReference>
<organism evidence="6 7">
    <name type="scientific">Alkalispirillum mobile</name>
    <dbReference type="NCBI Taxonomy" id="85925"/>
    <lineage>
        <taxon>Bacteria</taxon>
        <taxon>Pseudomonadati</taxon>
        <taxon>Pseudomonadota</taxon>
        <taxon>Gammaproteobacteria</taxon>
        <taxon>Chromatiales</taxon>
        <taxon>Ectothiorhodospiraceae</taxon>
        <taxon>Alkalispirillum</taxon>
    </lineage>
</organism>
<protein>
    <submittedName>
        <fullName evidence="6">SHS2 domain-containing protein</fullName>
    </submittedName>
</protein>
<dbReference type="AlphaFoldDB" id="A0A498C6C4"/>
<dbReference type="InterPro" id="IPR036820">
    <property type="entry name" value="Archease_dom_sf"/>
</dbReference>
<evidence type="ECO:0000256" key="4">
    <source>
        <dbReference type="ARBA" id="ARBA00022837"/>
    </source>
</evidence>
<keyword evidence="2" id="KW-0819">tRNA processing</keyword>
<dbReference type="Gene3D" id="3.55.10.10">
    <property type="entry name" value="Archease domain"/>
    <property type="match status" value="1"/>
</dbReference>
<comment type="caution">
    <text evidence="6">The sequence shown here is derived from an EMBL/GenBank/DDBJ whole genome shotgun (WGS) entry which is preliminary data.</text>
</comment>
<dbReference type="GO" id="GO:0008033">
    <property type="term" value="P:tRNA processing"/>
    <property type="evidence" value="ECO:0007669"/>
    <property type="project" value="UniProtKB-KW"/>
</dbReference>
<keyword evidence="4" id="KW-0106">Calcium</keyword>
<evidence type="ECO:0000256" key="2">
    <source>
        <dbReference type="ARBA" id="ARBA00022694"/>
    </source>
</evidence>
<evidence type="ECO:0000256" key="1">
    <source>
        <dbReference type="ARBA" id="ARBA00007963"/>
    </source>
</evidence>
<evidence type="ECO:0000259" key="5">
    <source>
        <dbReference type="Pfam" id="PF01951"/>
    </source>
</evidence>
<comment type="similarity">
    <text evidence="1">Belongs to the archease family.</text>
</comment>
<dbReference type="PANTHER" id="PTHR12682:SF11">
    <property type="entry name" value="PROTEIN ARCHEASE"/>
    <property type="match status" value="1"/>
</dbReference>
<evidence type="ECO:0000256" key="3">
    <source>
        <dbReference type="ARBA" id="ARBA00022723"/>
    </source>
</evidence>
<dbReference type="EMBL" id="RCDA01000001">
    <property type="protein sequence ID" value="RLK50597.1"/>
    <property type="molecule type" value="Genomic_DNA"/>
</dbReference>
<dbReference type="Pfam" id="PF01951">
    <property type="entry name" value="Archease"/>
    <property type="match status" value="1"/>
</dbReference>
<feature type="domain" description="Archease" evidence="5">
    <location>
        <begin position="12"/>
        <end position="145"/>
    </location>
</feature>
<name>A0A498C6C4_9GAMM</name>
<keyword evidence="7" id="KW-1185">Reference proteome</keyword>
<evidence type="ECO:0000313" key="6">
    <source>
        <dbReference type="EMBL" id="RLK50597.1"/>
    </source>
</evidence>
<dbReference type="PANTHER" id="PTHR12682">
    <property type="entry name" value="ARCHEASE"/>
    <property type="match status" value="1"/>
</dbReference>
<keyword evidence="3" id="KW-0479">Metal-binding</keyword>
<dbReference type="Proteomes" id="UP000275461">
    <property type="component" value="Unassembled WGS sequence"/>
</dbReference>
<dbReference type="SUPFAM" id="SSF69819">
    <property type="entry name" value="MTH1598-like"/>
    <property type="match status" value="1"/>
</dbReference>